<evidence type="ECO:0000313" key="15">
    <source>
        <dbReference type="Proteomes" id="UP000789390"/>
    </source>
</evidence>
<dbReference type="PANTHER" id="PTHR19325">
    <property type="entry name" value="COMPLEMENT COMPONENT-RELATED SUSHI DOMAIN-CONTAINING"/>
    <property type="match status" value="1"/>
</dbReference>
<keyword evidence="5" id="KW-0106">Calcium</keyword>
<dbReference type="GO" id="GO:0046872">
    <property type="term" value="F:metal ion binding"/>
    <property type="evidence" value="ECO:0007669"/>
    <property type="project" value="UniProtKB-KW"/>
</dbReference>
<dbReference type="InterPro" id="IPR050350">
    <property type="entry name" value="Compl-Cell_Adhes-Reg"/>
</dbReference>
<dbReference type="SUPFAM" id="SSF57535">
    <property type="entry name" value="Complement control module/SCR domain"/>
    <property type="match status" value="4"/>
</dbReference>
<feature type="compositionally biased region" description="Low complexity" evidence="9">
    <location>
        <begin position="665"/>
        <end position="687"/>
    </location>
</feature>
<dbReference type="InterPro" id="IPR000436">
    <property type="entry name" value="Sushi_SCR_CCP_dom"/>
</dbReference>
<dbReference type="PROSITE" id="PS50041">
    <property type="entry name" value="C_TYPE_LECTIN_2"/>
    <property type="match status" value="1"/>
</dbReference>
<dbReference type="SMART" id="SM00034">
    <property type="entry name" value="CLECT"/>
    <property type="match status" value="1"/>
</dbReference>
<dbReference type="EMBL" id="CAKKLH010000316">
    <property type="protein sequence ID" value="CAH0111761.1"/>
    <property type="molecule type" value="Genomic_DNA"/>
</dbReference>
<name>A0A8J2S6V0_9CRUS</name>
<keyword evidence="7" id="KW-0325">Glycoprotein</keyword>
<feature type="compositionally biased region" description="Basic residues" evidence="9">
    <location>
        <begin position="910"/>
        <end position="932"/>
    </location>
</feature>
<evidence type="ECO:0000259" key="13">
    <source>
        <dbReference type="PROSITE" id="PS50923"/>
    </source>
</evidence>
<evidence type="ECO:0000256" key="7">
    <source>
        <dbReference type="ARBA" id="ARBA00023180"/>
    </source>
</evidence>
<keyword evidence="1 8" id="KW-0768">Sushi</keyword>
<keyword evidence="4" id="KW-0677">Repeat</keyword>
<feature type="compositionally biased region" description="Low complexity" evidence="9">
    <location>
        <begin position="632"/>
        <end position="649"/>
    </location>
</feature>
<feature type="region of interest" description="Disordered" evidence="9">
    <location>
        <begin position="743"/>
        <end position="769"/>
    </location>
</feature>
<feature type="compositionally biased region" description="Basic residues" evidence="9">
    <location>
        <begin position="865"/>
        <end position="875"/>
    </location>
</feature>
<keyword evidence="15" id="KW-1185">Reference proteome</keyword>
<keyword evidence="10" id="KW-1133">Transmembrane helix</keyword>
<dbReference type="InterPro" id="IPR016186">
    <property type="entry name" value="C-type_lectin-like/link_sf"/>
</dbReference>
<dbReference type="PANTHER" id="PTHR19325:SF497">
    <property type="entry name" value="SUSHI, VON WILLEBRAND FACTOR TYPE A, EGF AND PENTRAXIN DOMAIN-CONTAINING PROTEIN 1-LIKE PROTEIN"/>
    <property type="match status" value="1"/>
</dbReference>
<dbReference type="SMART" id="SM00032">
    <property type="entry name" value="CCP"/>
    <property type="match status" value="4"/>
</dbReference>
<evidence type="ECO:0000256" key="2">
    <source>
        <dbReference type="ARBA" id="ARBA00022723"/>
    </source>
</evidence>
<evidence type="ECO:0000256" key="1">
    <source>
        <dbReference type="ARBA" id="ARBA00022659"/>
    </source>
</evidence>
<feature type="compositionally biased region" description="Low complexity" evidence="9">
    <location>
        <begin position="750"/>
        <end position="764"/>
    </location>
</feature>
<evidence type="ECO:0000256" key="10">
    <source>
        <dbReference type="SAM" id="Phobius"/>
    </source>
</evidence>
<accession>A0A8J2S6V0</accession>
<feature type="domain" description="Sushi" evidence="13">
    <location>
        <begin position="486"/>
        <end position="547"/>
    </location>
</feature>
<dbReference type="Proteomes" id="UP000789390">
    <property type="component" value="Unassembled WGS sequence"/>
</dbReference>
<feature type="compositionally biased region" description="Low complexity" evidence="9">
    <location>
        <begin position="825"/>
        <end position="835"/>
    </location>
</feature>
<feature type="disulfide bond" evidence="8">
    <location>
        <begin position="396"/>
        <end position="423"/>
    </location>
</feature>
<dbReference type="SUPFAM" id="SSF56436">
    <property type="entry name" value="C-type lectin-like"/>
    <property type="match status" value="1"/>
</dbReference>
<dbReference type="PROSITE" id="PS51257">
    <property type="entry name" value="PROKAR_LIPOPROTEIN"/>
    <property type="match status" value="1"/>
</dbReference>
<comment type="caution">
    <text evidence="8">Lacks conserved residue(s) required for the propagation of feature annotation.</text>
</comment>
<reference evidence="14" key="1">
    <citation type="submission" date="2021-11" db="EMBL/GenBank/DDBJ databases">
        <authorList>
            <person name="Schell T."/>
        </authorList>
    </citation>
    <scope>NUCLEOTIDE SEQUENCE</scope>
    <source>
        <strain evidence="14">M5</strain>
    </source>
</reference>
<dbReference type="SUPFAM" id="SSF49785">
    <property type="entry name" value="Galactose-binding domain-like"/>
    <property type="match status" value="1"/>
</dbReference>
<dbReference type="SMART" id="SM00607">
    <property type="entry name" value="FTP"/>
    <property type="match status" value="1"/>
</dbReference>
<protein>
    <recommendedName>
        <fullName evidence="16">Sushi, von Willebrand factor type A, EGF and pentraxin domain-containing protein 1</fullName>
    </recommendedName>
</protein>
<evidence type="ECO:0000259" key="12">
    <source>
        <dbReference type="PROSITE" id="PS50041"/>
    </source>
</evidence>
<evidence type="ECO:0008006" key="16">
    <source>
        <dbReference type="Google" id="ProtNLM"/>
    </source>
</evidence>
<dbReference type="Gene3D" id="2.60.120.260">
    <property type="entry name" value="Galactose-binding domain-like"/>
    <property type="match status" value="1"/>
</dbReference>
<dbReference type="Pfam" id="PF00059">
    <property type="entry name" value="Lectin_C"/>
    <property type="match status" value="1"/>
</dbReference>
<feature type="compositionally biased region" description="Basic and acidic residues" evidence="9">
    <location>
        <begin position="876"/>
        <end position="898"/>
    </location>
</feature>
<dbReference type="Gene3D" id="2.10.70.10">
    <property type="entry name" value="Complement Module, domain 1"/>
    <property type="match status" value="4"/>
</dbReference>
<dbReference type="Pfam" id="PF22633">
    <property type="entry name" value="F5_F8_type_C_2"/>
    <property type="match status" value="1"/>
</dbReference>
<feature type="domain" description="Sushi" evidence="13">
    <location>
        <begin position="368"/>
        <end position="425"/>
    </location>
</feature>
<dbReference type="InterPro" id="IPR001304">
    <property type="entry name" value="C-type_lectin-like"/>
</dbReference>
<evidence type="ECO:0000313" key="14">
    <source>
        <dbReference type="EMBL" id="CAH0111761.1"/>
    </source>
</evidence>
<feature type="chain" id="PRO_5035275264" description="Sushi, von Willebrand factor type A, EGF and pentraxin domain-containing protein 1" evidence="11">
    <location>
        <begin position="23"/>
        <end position="938"/>
    </location>
</feature>
<feature type="compositionally biased region" description="Gly residues" evidence="9">
    <location>
        <begin position="836"/>
        <end position="845"/>
    </location>
</feature>
<keyword evidence="6 8" id="KW-1015">Disulfide bond</keyword>
<feature type="compositionally biased region" description="Polar residues" evidence="9">
    <location>
        <begin position="696"/>
        <end position="717"/>
    </location>
</feature>
<feature type="domain" description="Sushi" evidence="13">
    <location>
        <begin position="426"/>
        <end position="485"/>
    </location>
</feature>
<dbReference type="Gene3D" id="3.10.100.10">
    <property type="entry name" value="Mannose-Binding Protein A, subunit A"/>
    <property type="match status" value="1"/>
</dbReference>
<evidence type="ECO:0000256" key="5">
    <source>
        <dbReference type="ARBA" id="ARBA00022837"/>
    </source>
</evidence>
<dbReference type="InterPro" id="IPR016187">
    <property type="entry name" value="CTDL_fold"/>
</dbReference>
<feature type="region of interest" description="Disordered" evidence="9">
    <location>
        <begin position="814"/>
        <end position="938"/>
    </location>
</feature>
<dbReference type="InterPro" id="IPR035976">
    <property type="entry name" value="Sushi/SCR/CCP_sf"/>
</dbReference>
<keyword evidence="10" id="KW-0472">Membrane</keyword>
<organism evidence="14 15">
    <name type="scientific">Daphnia galeata</name>
    <dbReference type="NCBI Taxonomy" id="27404"/>
    <lineage>
        <taxon>Eukaryota</taxon>
        <taxon>Metazoa</taxon>
        <taxon>Ecdysozoa</taxon>
        <taxon>Arthropoda</taxon>
        <taxon>Crustacea</taxon>
        <taxon>Branchiopoda</taxon>
        <taxon>Diplostraca</taxon>
        <taxon>Cladocera</taxon>
        <taxon>Anomopoda</taxon>
        <taxon>Daphniidae</taxon>
        <taxon>Daphnia</taxon>
    </lineage>
</organism>
<keyword evidence="2" id="KW-0479">Metal-binding</keyword>
<dbReference type="FunFam" id="2.60.120.260:FF:000101">
    <property type="entry name" value="uncharacterized protein LOC108094628 isoform X2"/>
    <property type="match status" value="1"/>
</dbReference>
<dbReference type="PROSITE" id="PS50923">
    <property type="entry name" value="SUSHI"/>
    <property type="match status" value="4"/>
</dbReference>
<dbReference type="InterPro" id="IPR018378">
    <property type="entry name" value="C-type_lectin_CS"/>
</dbReference>
<keyword evidence="10" id="KW-0812">Transmembrane</keyword>
<dbReference type="CDD" id="cd00037">
    <property type="entry name" value="CLECT"/>
    <property type="match status" value="1"/>
</dbReference>
<dbReference type="Pfam" id="PF00084">
    <property type="entry name" value="Sushi"/>
    <property type="match status" value="4"/>
</dbReference>
<comment type="caution">
    <text evidence="14">The sequence shown here is derived from an EMBL/GenBank/DDBJ whole genome shotgun (WGS) entry which is preliminary data.</text>
</comment>
<evidence type="ECO:0000256" key="4">
    <source>
        <dbReference type="ARBA" id="ARBA00022737"/>
    </source>
</evidence>
<dbReference type="OrthoDB" id="547680at2759"/>
<evidence type="ECO:0000256" key="6">
    <source>
        <dbReference type="ARBA" id="ARBA00023157"/>
    </source>
</evidence>
<sequence length="938" mass="103583">MARSSFSFLFLSTLMVIHSVTSCGYPGSPSHAVVTFTPDNIRPGTVATYECEPGFELLGPSRRLCSSNGTWTPAGIPFCVLNVAAGKAPMQSSVAGGGVPERAVDGSTSNFFTPETCSLTEVERSPWWYVNLLEPYMVQLVRLDFGKPCCEDGKPATIVVRVGNSRPDMGVNAVCNRFTGFIEEGRPLFLPCNPPMAGAFVSVHLEGPAGNSLSICEAFVYTDQALPIERCPQFRDQEPGSSATYNGKCYLFHDNQPLNFNEARQFCEARGGSLIDETNPALQGFVSWELWRRHSRNDPSGQYWLGLMRDSTDRTNWKWLSGKDVSVSFWNLPGGGENCARYDGTKGWLWSDTNCNRKLFFICQHRPKSCGRPEQPANGTVIADNFNVGNRVEYRCDPGHMAVGPTFRTCLSSGFFGEYPPVCKYVQCGMPARIPNGGYKLVNDTRHYLSMTSYSCNDGYQLIGRGDLVCDIDGRWNGPPPRCEPVYCLEPPMINNGGFRLSTNSTVAGTVVEYYCLTNSRYRMSGPSRLVCQSDGHYDRDPPVCIEGEDEDSREPEKNAVPVDRKVDHPLQSHESEYVDDYEYYDETSHDGGFIPANFATKFNPTTKVSPSSTIAPTTTTTTMRPVMSSTVSITSSTVTPAPTARSTSYTTVRSNNKATKVESTVRSSTTTVRSRSTTSMPTVPTRRPFDPTRLTKLNNNNRPTGTSNSRAGVFNNDNNRVIKPDVALNVPNGPVYLSPQDNEIADSSNVKNNVPPNVNEPQNTIESDSQGFTPKLNLGGIIALGVFGGFVFLSAIITTFVIVLRRIRNDKRYRRRGASSETQTAATFDSSSADGGAGGTGGAGLSKSYRQAWDNLRDPEQPKRSKSHHHHAQASRKETLDDPNYRPRHTEVVREEGEMVVSDVYPKTGGKHHHAEKKRHHHHHHHKHSKRNASGDW</sequence>
<feature type="compositionally biased region" description="Polar residues" evidence="9">
    <location>
        <begin position="650"/>
        <end position="663"/>
    </location>
</feature>
<feature type="signal peptide" evidence="11">
    <location>
        <begin position="1"/>
        <end position="22"/>
    </location>
</feature>
<evidence type="ECO:0000256" key="9">
    <source>
        <dbReference type="SAM" id="MobiDB-lite"/>
    </source>
</evidence>
<proteinExistence type="predicted"/>
<feature type="transmembrane region" description="Helical" evidence="10">
    <location>
        <begin position="779"/>
        <end position="805"/>
    </location>
</feature>
<dbReference type="InterPro" id="IPR006585">
    <property type="entry name" value="FTP1"/>
</dbReference>
<evidence type="ECO:0000256" key="11">
    <source>
        <dbReference type="SAM" id="SignalP"/>
    </source>
</evidence>
<feature type="disulfide bond" evidence="8">
    <location>
        <begin position="456"/>
        <end position="483"/>
    </location>
</feature>
<gene>
    <name evidence="14" type="ORF">DGAL_LOCUS15415</name>
</gene>
<feature type="region of interest" description="Disordered" evidence="9">
    <location>
        <begin position="632"/>
        <end position="717"/>
    </location>
</feature>
<evidence type="ECO:0000256" key="8">
    <source>
        <dbReference type="PROSITE-ProRule" id="PRU00302"/>
    </source>
</evidence>
<keyword evidence="3 11" id="KW-0732">Signal</keyword>
<feature type="domain" description="Sushi" evidence="13">
    <location>
        <begin position="21"/>
        <end position="81"/>
    </location>
</feature>
<dbReference type="PROSITE" id="PS00615">
    <property type="entry name" value="C_TYPE_LECTIN_1"/>
    <property type="match status" value="1"/>
</dbReference>
<dbReference type="AlphaFoldDB" id="A0A8J2S6V0"/>
<dbReference type="CDD" id="cd00033">
    <property type="entry name" value="CCP"/>
    <property type="match status" value="4"/>
</dbReference>
<dbReference type="InterPro" id="IPR008979">
    <property type="entry name" value="Galactose-bd-like_sf"/>
</dbReference>
<feature type="domain" description="C-type lectin" evidence="12">
    <location>
        <begin position="245"/>
        <end position="364"/>
    </location>
</feature>
<evidence type="ECO:0000256" key="3">
    <source>
        <dbReference type="ARBA" id="ARBA00022729"/>
    </source>
</evidence>